<dbReference type="SUPFAM" id="SSF52540">
    <property type="entry name" value="P-loop containing nucleoside triphosphate hydrolases"/>
    <property type="match status" value="1"/>
</dbReference>
<dbReference type="InterPro" id="IPR016024">
    <property type="entry name" value="ARM-type_fold"/>
</dbReference>
<evidence type="ECO:0000256" key="3">
    <source>
        <dbReference type="SAM" id="MobiDB-lite"/>
    </source>
</evidence>
<dbReference type="Proteomes" id="UP000615446">
    <property type="component" value="Unassembled WGS sequence"/>
</dbReference>
<proteinExistence type="inferred from homology"/>
<dbReference type="GO" id="GO:0031391">
    <property type="term" value="C:Elg1 RFC-like complex"/>
    <property type="evidence" value="ECO:0007669"/>
    <property type="project" value="TreeGrafter"/>
</dbReference>
<dbReference type="SUPFAM" id="SSF48019">
    <property type="entry name" value="post-AAA+ oligomerization domain-like"/>
    <property type="match status" value="1"/>
</dbReference>
<gene>
    <name evidence="5" type="ORF">RCL2_000788400</name>
</gene>
<evidence type="ECO:0000259" key="4">
    <source>
        <dbReference type="Pfam" id="PF08609"/>
    </source>
</evidence>
<evidence type="ECO:0000256" key="2">
    <source>
        <dbReference type="ARBA" id="ARBA00022705"/>
    </source>
</evidence>
<dbReference type="GO" id="GO:0031390">
    <property type="term" value="C:Ctf18 RFC-like complex"/>
    <property type="evidence" value="ECO:0007669"/>
    <property type="project" value="TreeGrafter"/>
</dbReference>
<dbReference type="GO" id="GO:0031389">
    <property type="term" value="C:Rad17 RFC-like complex"/>
    <property type="evidence" value="ECO:0007669"/>
    <property type="project" value="TreeGrafter"/>
</dbReference>
<dbReference type="GO" id="GO:0006271">
    <property type="term" value="P:DNA strand elongation involved in DNA replication"/>
    <property type="evidence" value="ECO:0007669"/>
    <property type="project" value="UniProtKB-ARBA"/>
</dbReference>
<reference evidence="5" key="1">
    <citation type="submission" date="2019-10" db="EMBL/GenBank/DDBJ databases">
        <title>Conservation and host-specific expression of non-tandemly repeated heterogenous ribosome RNA gene in arbuscular mycorrhizal fungi.</title>
        <authorList>
            <person name="Maeda T."/>
            <person name="Kobayashi Y."/>
            <person name="Nakagawa T."/>
            <person name="Ezawa T."/>
            <person name="Yamaguchi K."/>
            <person name="Bino T."/>
            <person name="Nishimoto Y."/>
            <person name="Shigenobu S."/>
            <person name="Kawaguchi M."/>
        </authorList>
    </citation>
    <scope>NUCLEOTIDE SEQUENCE</scope>
    <source>
        <strain evidence="5">HR1</strain>
    </source>
</reference>
<name>A0A8H3L835_9GLOM</name>
<dbReference type="AlphaFoldDB" id="A0A8H3L835"/>
<dbReference type="EMBL" id="BLAL01000050">
    <property type="protein sequence ID" value="GES80612.1"/>
    <property type="molecule type" value="Genomic_DNA"/>
</dbReference>
<dbReference type="GO" id="GO:0006281">
    <property type="term" value="P:DNA repair"/>
    <property type="evidence" value="ECO:0007669"/>
    <property type="project" value="TreeGrafter"/>
</dbReference>
<dbReference type="GO" id="GO:0016787">
    <property type="term" value="F:hydrolase activity"/>
    <property type="evidence" value="ECO:0007669"/>
    <property type="project" value="UniProtKB-KW"/>
</dbReference>
<accession>A0A8H3L835</accession>
<dbReference type="GO" id="GO:0003677">
    <property type="term" value="F:DNA binding"/>
    <property type="evidence" value="ECO:0007669"/>
    <property type="project" value="InterPro"/>
</dbReference>
<dbReference type="Gene3D" id="1.25.10.10">
    <property type="entry name" value="Leucine-rich Repeat Variant"/>
    <property type="match status" value="1"/>
</dbReference>
<dbReference type="OrthoDB" id="761538at2759"/>
<dbReference type="InterPro" id="IPR008921">
    <property type="entry name" value="DNA_pol3_clamp-load_cplx_C"/>
</dbReference>
<dbReference type="FunFam" id="3.40.50.300:FF:000136">
    <property type="entry name" value="Replication factor C subunit 5"/>
    <property type="match status" value="1"/>
</dbReference>
<dbReference type="Gene3D" id="3.40.50.300">
    <property type="entry name" value="P-loop containing nucleotide triphosphate hydrolases"/>
    <property type="match status" value="1"/>
</dbReference>
<dbReference type="Gene3D" id="1.20.272.10">
    <property type="match status" value="1"/>
</dbReference>
<dbReference type="Pfam" id="PF21960">
    <property type="entry name" value="RCF1-5-like_lid"/>
    <property type="match status" value="1"/>
</dbReference>
<evidence type="ECO:0000313" key="5">
    <source>
        <dbReference type="EMBL" id="GES80612.1"/>
    </source>
</evidence>
<dbReference type="SUPFAM" id="SSF48371">
    <property type="entry name" value="ARM repeat"/>
    <property type="match status" value="1"/>
</dbReference>
<keyword evidence="5" id="KW-0378">Hydrolase</keyword>
<dbReference type="CDD" id="cd00009">
    <property type="entry name" value="AAA"/>
    <property type="match status" value="1"/>
</dbReference>
<dbReference type="FunFam" id="1.10.8.60:FF:000030">
    <property type="entry name" value="replication factor C subunit 3"/>
    <property type="match status" value="1"/>
</dbReference>
<comment type="similarity">
    <text evidence="1">Belongs to the FES1 family.</text>
</comment>
<dbReference type="Gene3D" id="1.10.8.60">
    <property type="match status" value="1"/>
</dbReference>
<comment type="caution">
    <text evidence="5">The sequence shown here is derived from an EMBL/GenBank/DDBJ whole genome shotgun (WGS) entry which is preliminary data.</text>
</comment>
<dbReference type="GO" id="GO:0003689">
    <property type="term" value="F:DNA clamp loader activity"/>
    <property type="evidence" value="ECO:0007669"/>
    <property type="project" value="TreeGrafter"/>
</dbReference>
<feature type="domain" description="Nucleotide exchange factor Fes1" evidence="4">
    <location>
        <begin position="413"/>
        <end position="496"/>
    </location>
</feature>
<dbReference type="Pfam" id="PF22534">
    <property type="entry name" value="RFC_C"/>
    <property type="match status" value="1"/>
</dbReference>
<dbReference type="Pfam" id="PF13177">
    <property type="entry name" value="DNA_pol3_delta2"/>
    <property type="match status" value="1"/>
</dbReference>
<dbReference type="Pfam" id="PF08609">
    <property type="entry name" value="Fes1"/>
    <property type="match status" value="1"/>
</dbReference>
<dbReference type="InterPro" id="IPR050238">
    <property type="entry name" value="DNA_Rep/Repair_Clamp_Loader"/>
</dbReference>
<protein>
    <submittedName>
        <fullName evidence="5">P-loop containing nucleoside triphosphate hydrolase protein</fullName>
    </submittedName>
</protein>
<dbReference type="InterPro" id="IPR027417">
    <property type="entry name" value="P-loop_NTPase"/>
</dbReference>
<dbReference type="GO" id="GO:0005663">
    <property type="term" value="C:DNA replication factor C complex"/>
    <property type="evidence" value="ECO:0007669"/>
    <property type="project" value="TreeGrafter"/>
</dbReference>
<keyword evidence="2" id="KW-0235">DNA replication</keyword>
<evidence type="ECO:0000256" key="1">
    <source>
        <dbReference type="ARBA" id="ARBA00011045"/>
    </source>
</evidence>
<organism evidence="5 6">
    <name type="scientific">Rhizophagus clarus</name>
    <dbReference type="NCBI Taxonomy" id="94130"/>
    <lineage>
        <taxon>Eukaryota</taxon>
        <taxon>Fungi</taxon>
        <taxon>Fungi incertae sedis</taxon>
        <taxon>Mucoromycota</taxon>
        <taxon>Glomeromycotina</taxon>
        <taxon>Glomeromycetes</taxon>
        <taxon>Glomerales</taxon>
        <taxon>Glomeraceae</taxon>
        <taxon>Rhizophagus</taxon>
    </lineage>
</organism>
<dbReference type="InterPro" id="IPR011989">
    <property type="entry name" value="ARM-like"/>
</dbReference>
<feature type="region of interest" description="Disordered" evidence="3">
    <location>
        <begin position="422"/>
        <end position="445"/>
    </location>
</feature>
<evidence type="ECO:0000313" key="6">
    <source>
        <dbReference type="Proteomes" id="UP000615446"/>
    </source>
</evidence>
<dbReference type="PANTHER" id="PTHR11669:SF1">
    <property type="entry name" value="REPLICATION FACTOR C SUBUNIT 3"/>
    <property type="match status" value="1"/>
</dbReference>
<sequence>MNRYDFLISVNLLCHNTSLSHGIKLSLWVDEYRPKSLEELTYHSELTKRLKILTSSEDFPHLIVYGPTGAGKKTRISCLLRELYGEGAQKLKTDVQSFTINSSRKLDITVVSSKNHLEITPNEVGFADRAVVQEFLKDVAQTRQVDLSIKHVFKVVVIHEADLLSSESQAALRRTMELYMSNVRLILCCKSPSRIIDPIRSRCLLIRVPAPTIDEIIDILLNIAKKKNVNLSPKVAKLIADQSNRDLRKAILSFESLYMEYGELKDNVRYKFTDWEEVINDIANKINLHYDPDNLESIRNSLYELLNTYILPSNLIKYLFLAIVRRADESVKSEILEKAAEFEHRIVSGSKAIIHIEAFVINAMYIIGRYKNGLSTMIVYRDFHVSQIVILRNESKKDVKRCIDQVSQKTNSMEKLLKWSIENSDSSGDSPQPPPQNEPEKKIDPGVIDAILGKSDAARIREAVEIISNPNETLENKEIAFDNLEMLVEQIDNAIDIENMNLWPKLLSFLSFSEHTLRKHAVWVCGTAIQNNIRAQKAFAEKGGIKLILNLLKDQNEDPEIRSKALYAISGAIKHYLPGLDQFEEEKGYETLLSLLQTSSDLTILRKTVFLFNTLLLQDPIKVATRIEEKGLSKQLIKLLETYGEDDEDLADKILRTLLAELQYSSKSLSEDEINELKRILPEIKSKYGEVALSKSEWEELETRVKSNQEASHII</sequence>
<dbReference type="InterPro" id="IPR013918">
    <property type="entry name" value="Nucleotide_exch_fac_Fes1"/>
</dbReference>
<dbReference type="PANTHER" id="PTHR11669">
    <property type="entry name" value="REPLICATION FACTOR C / DNA POLYMERASE III GAMMA-TAU SUBUNIT"/>
    <property type="match status" value="1"/>
</dbReference>